<dbReference type="RefSeq" id="WP_089789141.1">
    <property type="nucleotide sequence ID" value="NZ_FOKW01000009.1"/>
</dbReference>
<accession>A0A1I1JLS8</accession>
<name>A0A1I1JLS8_NATHA</name>
<dbReference type="OrthoDB" id="135877at2157"/>
<dbReference type="Proteomes" id="UP000199161">
    <property type="component" value="Unassembled WGS sequence"/>
</dbReference>
<sequence>MDDTERAVLEATYRTLCERGYADLAMLRIVDESELSKAAIHYYASEEHLLASFLDYRYERYPERPDGVSGETQPGRLDALLTLQFAEEEANPGIDFRTALLERRPQAPSDDVLRETLRAFDGTVLSGSGLHETIAAGHETGAFEDHVDPDPAGDSLRTVIEGTHTRQVAVWHPARRSETTRACTDPSLVGENPSAVIA</sequence>
<dbReference type="InterPro" id="IPR009057">
    <property type="entry name" value="Homeodomain-like_sf"/>
</dbReference>
<protein>
    <submittedName>
        <fullName evidence="1">Transcriptional regulator, TetR family</fullName>
    </submittedName>
</protein>
<evidence type="ECO:0000313" key="1">
    <source>
        <dbReference type="EMBL" id="SFC49111.1"/>
    </source>
</evidence>
<reference evidence="2" key="1">
    <citation type="submission" date="2016-10" db="EMBL/GenBank/DDBJ databases">
        <authorList>
            <person name="Varghese N."/>
            <person name="Submissions S."/>
        </authorList>
    </citation>
    <scope>NUCLEOTIDE SEQUENCE [LARGE SCALE GENOMIC DNA]</scope>
    <source>
        <strain evidence="2">DSM 13078</strain>
    </source>
</reference>
<evidence type="ECO:0000313" key="2">
    <source>
        <dbReference type="Proteomes" id="UP000199161"/>
    </source>
</evidence>
<dbReference type="SUPFAM" id="SSF46689">
    <property type="entry name" value="Homeodomain-like"/>
    <property type="match status" value="1"/>
</dbReference>
<gene>
    <name evidence="1" type="ORF">SAMN05444422_10964</name>
</gene>
<keyword evidence="2" id="KW-1185">Reference proteome</keyword>
<dbReference type="SUPFAM" id="SSF48498">
    <property type="entry name" value="Tetracyclin repressor-like, C-terminal domain"/>
    <property type="match status" value="1"/>
</dbReference>
<dbReference type="Gene3D" id="1.10.357.10">
    <property type="entry name" value="Tetracycline Repressor, domain 2"/>
    <property type="match status" value="1"/>
</dbReference>
<proteinExistence type="predicted"/>
<dbReference type="EMBL" id="FOKW01000009">
    <property type="protein sequence ID" value="SFC49111.1"/>
    <property type="molecule type" value="Genomic_DNA"/>
</dbReference>
<dbReference type="AlphaFoldDB" id="A0A1I1JLS8"/>
<organism evidence="1 2">
    <name type="scientific">Natronobacterium haloterrestre</name>
    <name type="common">Halobiforma haloterrestris</name>
    <dbReference type="NCBI Taxonomy" id="148448"/>
    <lineage>
        <taxon>Archaea</taxon>
        <taxon>Methanobacteriati</taxon>
        <taxon>Methanobacteriota</taxon>
        <taxon>Stenosarchaea group</taxon>
        <taxon>Halobacteria</taxon>
        <taxon>Halobacteriales</taxon>
        <taxon>Natrialbaceae</taxon>
        <taxon>Natronobacterium</taxon>
    </lineage>
</organism>
<dbReference type="InterPro" id="IPR036271">
    <property type="entry name" value="Tet_transcr_reg_TetR-rel_C_sf"/>
</dbReference>